<feature type="transmembrane region" description="Helical" evidence="2">
    <location>
        <begin position="16"/>
        <end position="37"/>
    </location>
</feature>
<proteinExistence type="predicted"/>
<keyword evidence="4" id="KW-1185">Reference proteome</keyword>
<comment type="caution">
    <text evidence="3">The sequence shown here is derived from an EMBL/GenBank/DDBJ whole genome shotgun (WGS) entry which is preliminary data.</text>
</comment>
<evidence type="ECO:0000313" key="4">
    <source>
        <dbReference type="Proteomes" id="UP000729402"/>
    </source>
</evidence>
<reference evidence="3" key="1">
    <citation type="journal article" date="2021" name="bioRxiv">
        <title>Whole Genome Assembly and Annotation of Northern Wild Rice, Zizania palustris L., Supports a Whole Genome Duplication in the Zizania Genus.</title>
        <authorList>
            <person name="Haas M."/>
            <person name="Kono T."/>
            <person name="Macchietto M."/>
            <person name="Millas R."/>
            <person name="McGilp L."/>
            <person name="Shao M."/>
            <person name="Duquette J."/>
            <person name="Hirsch C.N."/>
            <person name="Kimball J."/>
        </authorList>
    </citation>
    <scope>NUCLEOTIDE SEQUENCE</scope>
    <source>
        <tissue evidence="3">Fresh leaf tissue</tissue>
    </source>
</reference>
<accession>A0A8J5RZL4</accession>
<organism evidence="3 4">
    <name type="scientific">Zizania palustris</name>
    <name type="common">Northern wild rice</name>
    <dbReference type="NCBI Taxonomy" id="103762"/>
    <lineage>
        <taxon>Eukaryota</taxon>
        <taxon>Viridiplantae</taxon>
        <taxon>Streptophyta</taxon>
        <taxon>Embryophyta</taxon>
        <taxon>Tracheophyta</taxon>
        <taxon>Spermatophyta</taxon>
        <taxon>Magnoliopsida</taxon>
        <taxon>Liliopsida</taxon>
        <taxon>Poales</taxon>
        <taxon>Poaceae</taxon>
        <taxon>BOP clade</taxon>
        <taxon>Oryzoideae</taxon>
        <taxon>Oryzeae</taxon>
        <taxon>Zizaniinae</taxon>
        <taxon>Zizania</taxon>
    </lineage>
</organism>
<keyword evidence="2" id="KW-0472">Membrane</keyword>
<evidence type="ECO:0000256" key="1">
    <source>
        <dbReference type="SAM" id="MobiDB-lite"/>
    </source>
</evidence>
<sequence length="96" mass="10089">MKRADVCVFSRPKPTVLGYIFVSPVLFAGSGFGLVTISSQVQPVPDGGSTKRGPLLAPAPPRLVGGGGGVGDEEEEEAQLLLVYHCRSNLGLRPRN</sequence>
<dbReference type="EMBL" id="JAAALK010000288">
    <property type="protein sequence ID" value="KAG8055163.1"/>
    <property type="molecule type" value="Genomic_DNA"/>
</dbReference>
<keyword evidence="2" id="KW-1133">Transmembrane helix</keyword>
<feature type="region of interest" description="Disordered" evidence="1">
    <location>
        <begin position="43"/>
        <end position="72"/>
    </location>
</feature>
<evidence type="ECO:0000313" key="3">
    <source>
        <dbReference type="EMBL" id="KAG8055163.1"/>
    </source>
</evidence>
<protein>
    <submittedName>
        <fullName evidence="3">Uncharacterized protein</fullName>
    </submittedName>
</protein>
<reference evidence="3" key="2">
    <citation type="submission" date="2021-02" db="EMBL/GenBank/DDBJ databases">
        <authorList>
            <person name="Kimball J.A."/>
            <person name="Haas M.W."/>
            <person name="Macchietto M."/>
            <person name="Kono T."/>
            <person name="Duquette J."/>
            <person name="Shao M."/>
        </authorList>
    </citation>
    <scope>NUCLEOTIDE SEQUENCE</scope>
    <source>
        <tissue evidence="3">Fresh leaf tissue</tissue>
    </source>
</reference>
<name>A0A8J5RZL4_ZIZPA</name>
<evidence type="ECO:0000256" key="2">
    <source>
        <dbReference type="SAM" id="Phobius"/>
    </source>
</evidence>
<dbReference type="Proteomes" id="UP000729402">
    <property type="component" value="Unassembled WGS sequence"/>
</dbReference>
<keyword evidence="2" id="KW-0812">Transmembrane</keyword>
<gene>
    <name evidence="3" type="ORF">GUJ93_ZPchr0001g33156</name>
</gene>
<dbReference type="AlphaFoldDB" id="A0A8J5RZL4"/>